<reference evidence="3" key="1">
    <citation type="submission" date="2023-04" db="EMBL/GenBank/DDBJ databases">
        <title>Phytophthora lilii NBRC 32176.</title>
        <authorList>
            <person name="Ichikawa N."/>
            <person name="Sato H."/>
            <person name="Tonouchi N."/>
        </authorList>
    </citation>
    <scope>NUCLEOTIDE SEQUENCE</scope>
    <source>
        <strain evidence="3">NBRC 32176</strain>
    </source>
</reference>
<accession>A0A9W6TJ57</accession>
<comment type="caution">
    <text evidence="3">The sequence shown here is derived from an EMBL/GenBank/DDBJ whole genome shotgun (WGS) entry which is preliminary data.</text>
</comment>
<evidence type="ECO:0000256" key="2">
    <source>
        <dbReference type="ARBA" id="ARBA00022946"/>
    </source>
</evidence>
<dbReference type="EMBL" id="BSXW01000167">
    <property type="protein sequence ID" value="GMF13674.1"/>
    <property type="molecule type" value="Genomic_DNA"/>
</dbReference>
<gene>
    <name evidence="3" type="ORF">Plil01_000412300</name>
</gene>
<dbReference type="Proteomes" id="UP001165083">
    <property type="component" value="Unassembled WGS sequence"/>
</dbReference>
<proteinExistence type="inferred from homology"/>
<evidence type="ECO:0000313" key="3">
    <source>
        <dbReference type="EMBL" id="GMF13674.1"/>
    </source>
</evidence>
<sequence>MAPQMLSLGIERLQENMDYLAGLGIPREKLPAIIARVPQCLGLSSSRIQETVDTVDKMFGEGAGVRALMRNSRIVMHNVNGIRRSFDYLSSLGMPKDRIEKCIRFIMRSVSGILRPRAQFLKAKGVDVVDDVTWILMSEERFIKKCPDFAAYVTAYKARLKKKSKPKE</sequence>
<keyword evidence="4" id="KW-1185">Reference proteome</keyword>
<organism evidence="3 4">
    <name type="scientific">Phytophthora lilii</name>
    <dbReference type="NCBI Taxonomy" id="2077276"/>
    <lineage>
        <taxon>Eukaryota</taxon>
        <taxon>Sar</taxon>
        <taxon>Stramenopiles</taxon>
        <taxon>Oomycota</taxon>
        <taxon>Peronosporomycetes</taxon>
        <taxon>Peronosporales</taxon>
        <taxon>Peronosporaceae</taxon>
        <taxon>Phytophthora</taxon>
    </lineage>
</organism>
<evidence type="ECO:0000313" key="4">
    <source>
        <dbReference type="Proteomes" id="UP001165083"/>
    </source>
</evidence>
<dbReference type="SMART" id="SM00733">
    <property type="entry name" value="Mterf"/>
    <property type="match status" value="4"/>
</dbReference>
<name>A0A9W6TJ57_9STRA</name>
<dbReference type="InterPro" id="IPR003690">
    <property type="entry name" value="MTERF"/>
</dbReference>
<dbReference type="Gene3D" id="1.25.70.10">
    <property type="entry name" value="Transcription termination factor 3, mitochondrial"/>
    <property type="match status" value="1"/>
</dbReference>
<dbReference type="Pfam" id="PF02536">
    <property type="entry name" value="mTERF"/>
    <property type="match status" value="1"/>
</dbReference>
<dbReference type="AlphaFoldDB" id="A0A9W6TJ57"/>
<dbReference type="OrthoDB" id="154809at2759"/>
<evidence type="ECO:0000256" key="1">
    <source>
        <dbReference type="ARBA" id="ARBA00007692"/>
    </source>
</evidence>
<dbReference type="GO" id="GO:0003676">
    <property type="term" value="F:nucleic acid binding"/>
    <property type="evidence" value="ECO:0007669"/>
    <property type="project" value="InterPro"/>
</dbReference>
<keyword evidence="2" id="KW-0809">Transit peptide</keyword>
<comment type="similarity">
    <text evidence="1">Belongs to the mTERF family.</text>
</comment>
<protein>
    <submittedName>
        <fullName evidence="3">Unnamed protein product</fullName>
    </submittedName>
</protein>
<dbReference type="InterPro" id="IPR038538">
    <property type="entry name" value="MTERF_sf"/>
</dbReference>